<dbReference type="PANTHER" id="PTHR45786">
    <property type="entry name" value="DNA BINDING PROTEIN-LIKE"/>
    <property type="match status" value="1"/>
</dbReference>
<dbReference type="HOGENOM" id="CLU_001324_5_1_1"/>
<protein>
    <recommendedName>
        <fullName evidence="3">Helitron helicase-like domain-containing protein</fullName>
    </recommendedName>
</protein>
<gene>
    <name evidence="1" type="ORF">PAXINDRAFT_82567</name>
</gene>
<dbReference type="AlphaFoldDB" id="A0A0C9TAH3"/>
<accession>A0A0C9TAH3</accession>
<dbReference type="PANTHER" id="PTHR45786:SF74">
    <property type="entry name" value="ATP-DEPENDENT DNA HELICASE"/>
    <property type="match status" value="1"/>
</dbReference>
<sequence length="296" mass="33918">MIHECSSCHALHWRAKRHTNSSEIHPTYEQCCKSGKFNIPYLDNVPGELWNLFFAQDDISKEFRQNIRQYNNALAMRSVGGQVDNSVNNGRGPYVYKIYGEVYHRIGSLLPAGDDAPVFGQLYIYDPAVYVQARELSREIPAEENFRIGLYFDRESDRRCYNLPTGANEIAAILPGDGDQPTGPRDIIVWRCGGGLMRISELDRNYYPLHYVVLFPTGQPQWHPNIPYGVNADQPAAQDEAGEAYNQVTQIQYFAFRLHPRPPNIESNHFFRAHNLFQQYGVDAWATAEQARLNFL</sequence>
<evidence type="ECO:0000313" key="2">
    <source>
        <dbReference type="Proteomes" id="UP000053647"/>
    </source>
</evidence>
<name>A0A0C9TAH3_PAXIN</name>
<proteinExistence type="predicted"/>
<evidence type="ECO:0008006" key="3">
    <source>
        <dbReference type="Google" id="ProtNLM"/>
    </source>
</evidence>
<reference evidence="1 2" key="1">
    <citation type="submission" date="2014-06" db="EMBL/GenBank/DDBJ databases">
        <authorList>
            <consortium name="DOE Joint Genome Institute"/>
            <person name="Kuo A."/>
            <person name="Kohler A."/>
            <person name="Nagy L.G."/>
            <person name="Floudas D."/>
            <person name="Copeland A."/>
            <person name="Barry K.W."/>
            <person name="Cichocki N."/>
            <person name="Veneault-Fourrey C."/>
            <person name="LaButti K."/>
            <person name="Lindquist E.A."/>
            <person name="Lipzen A."/>
            <person name="Lundell T."/>
            <person name="Morin E."/>
            <person name="Murat C."/>
            <person name="Sun H."/>
            <person name="Tunlid A."/>
            <person name="Henrissat B."/>
            <person name="Grigoriev I.V."/>
            <person name="Hibbett D.S."/>
            <person name="Martin F."/>
            <person name="Nordberg H.P."/>
            <person name="Cantor M.N."/>
            <person name="Hua S.X."/>
        </authorList>
    </citation>
    <scope>NUCLEOTIDE SEQUENCE [LARGE SCALE GENOMIC DNA]</scope>
    <source>
        <strain evidence="1 2">ATCC 200175</strain>
    </source>
</reference>
<dbReference type="Proteomes" id="UP000053647">
    <property type="component" value="Unassembled WGS sequence"/>
</dbReference>
<keyword evidence="2" id="KW-1185">Reference proteome</keyword>
<dbReference type="OrthoDB" id="2272314at2759"/>
<evidence type="ECO:0000313" key="1">
    <source>
        <dbReference type="EMBL" id="KIJ12620.1"/>
    </source>
</evidence>
<dbReference type="EMBL" id="KN819361">
    <property type="protein sequence ID" value="KIJ12620.1"/>
    <property type="molecule type" value="Genomic_DNA"/>
</dbReference>
<reference evidence="2" key="2">
    <citation type="submission" date="2015-01" db="EMBL/GenBank/DDBJ databases">
        <title>Evolutionary Origins and Diversification of the Mycorrhizal Mutualists.</title>
        <authorList>
            <consortium name="DOE Joint Genome Institute"/>
            <consortium name="Mycorrhizal Genomics Consortium"/>
            <person name="Kohler A."/>
            <person name="Kuo A."/>
            <person name="Nagy L.G."/>
            <person name="Floudas D."/>
            <person name="Copeland A."/>
            <person name="Barry K.W."/>
            <person name="Cichocki N."/>
            <person name="Veneault-Fourrey C."/>
            <person name="LaButti K."/>
            <person name="Lindquist E.A."/>
            <person name="Lipzen A."/>
            <person name="Lundell T."/>
            <person name="Morin E."/>
            <person name="Murat C."/>
            <person name="Riley R."/>
            <person name="Ohm R."/>
            <person name="Sun H."/>
            <person name="Tunlid A."/>
            <person name="Henrissat B."/>
            <person name="Grigoriev I.V."/>
            <person name="Hibbett D.S."/>
            <person name="Martin F."/>
        </authorList>
    </citation>
    <scope>NUCLEOTIDE SEQUENCE [LARGE SCALE GENOMIC DNA]</scope>
    <source>
        <strain evidence="2">ATCC 200175</strain>
    </source>
</reference>
<organism evidence="1 2">
    <name type="scientific">Paxillus involutus ATCC 200175</name>
    <dbReference type="NCBI Taxonomy" id="664439"/>
    <lineage>
        <taxon>Eukaryota</taxon>
        <taxon>Fungi</taxon>
        <taxon>Dikarya</taxon>
        <taxon>Basidiomycota</taxon>
        <taxon>Agaricomycotina</taxon>
        <taxon>Agaricomycetes</taxon>
        <taxon>Agaricomycetidae</taxon>
        <taxon>Boletales</taxon>
        <taxon>Paxilineae</taxon>
        <taxon>Paxillaceae</taxon>
        <taxon>Paxillus</taxon>
    </lineage>
</organism>